<sequence length="704" mass="79396">MEQLVLNLLGGDNEVMKKATNDLQEAFKRPETIPAFCELIVSSANPQVRQYSAVLLRRRLDKLRNWQVLPQETRDMIKNGILQRVLMEPESYVRNAVIRFIGVIVRHEFPKKDQWTNDVLKFIYDNCSANDANLSQIGANTLDILTEVAPDQFLPHLQAISEMFSAALAASERAGTMGNPVVYHILVALGNLVNCSEDNSQYKHIYQNLLPDITKALHALQGDPDKDIASVLPTIVTAMLESVKSTEGIMPDFDEEDEENGGDIYNVGTEVAETDEDIDIETSDNEDDDDDVAIAVENAFMDEKEEAIIALREIALHSGAAFAPYIQTAFQEVYKLINYPQDDIRRVAVEALTQFTVSFYEMKNAEAVRECIVILIPKFSEIIRTDEERNVVMAALEAFNELLDKLKGDVFSVEDQKDAIFECVMDVMLGKVACQFDEGTNDDEAEDSEFDETIIETAGEILPRFGKAMRPEEFAPYFGRAFTHLLEKLDKARRKEDADMERAYVVGVLAECFEGLQKHTNTWMATLMPLLMAGVQEKNDQIRNNSVFGLGELVMAAGEFAYDFYPQILQLLFGAVTKEQDANTLDNICGALARLIIANSSLVPLKDVLPVFVQYLPLRTDFDENSAVFKCLHVAYQQGQQVLVELMERIAFVALQVLQKKEYSNDETRDYIYNFVQQIRQDFPEQYGKVITNNPEIAAFAASF</sequence>
<dbReference type="VEuPathDB" id="VectorBase:LLOJ004537"/>
<reference evidence="9" key="1">
    <citation type="submission" date="2020-05" db="UniProtKB">
        <authorList>
            <consortium name="EnsemblMetazoa"/>
        </authorList>
    </citation>
    <scope>IDENTIFICATION</scope>
    <source>
        <strain evidence="9">Jacobina</strain>
    </source>
</reference>
<evidence type="ECO:0000256" key="1">
    <source>
        <dbReference type="ARBA" id="ARBA00004123"/>
    </source>
</evidence>
<dbReference type="VEuPathDB" id="VectorBase:LLONM1_000121"/>
<dbReference type="SUPFAM" id="SSF48371">
    <property type="entry name" value="ARM repeat"/>
    <property type="match status" value="1"/>
</dbReference>
<organism evidence="9 10">
    <name type="scientific">Lutzomyia longipalpis</name>
    <name type="common">Sand fly</name>
    <dbReference type="NCBI Taxonomy" id="7200"/>
    <lineage>
        <taxon>Eukaryota</taxon>
        <taxon>Metazoa</taxon>
        <taxon>Ecdysozoa</taxon>
        <taxon>Arthropoda</taxon>
        <taxon>Hexapoda</taxon>
        <taxon>Insecta</taxon>
        <taxon>Pterygota</taxon>
        <taxon>Neoptera</taxon>
        <taxon>Endopterygota</taxon>
        <taxon>Diptera</taxon>
        <taxon>Nematocera</taxon>
        <taxon>Psychodoidea</taxon>
        <taxon>Psychodidae</taxon>
        <taxon>Lutzomyia</taxon>
        <taxon>Lutzomyia</taxon>
    </lineage>
</organism>
<dbReference type="EMBL" id="AJWK01014152">
    <property type="status" value="NOT_ANNOTATED_CDS"/>
    <property type="molecule type" value="Genomic_DNA"/>
</dbReference>
<dbReference type="PANTHER" id="PTHR10527">
    <property type="entry name" value="IMPORTIN BETA"/>
    <property type="match status" value="1"/>
</dbReference>
<keyword evidence="4" id="KW-0963">Cytoplasm</keyword>
<evidence type="ECO:0000256" key="2">
    <source>
        <dbReference type="ARBA" id="ARBA00004496"/>
    </source>
</evidence>
<dbReference type="InterPro" id="IPR011989">
    <property type="entry name" value="ARM-like"/>
</dbReference>
<evidence type="ECO:0000256" key="6">
    <source>
        <dbReference type="ARBA" id="ARBA00022927"/>
    </source>
</evidence>
<dbReference type="InterPro" id="IPR001494">
    <property type="entry name" value="Importin-beta_N"/>
</dbReference>
<accession>A0A1B0EXU4</accession>
<dbReference type="GO" id="GO:0005737">
    <property type="term" value="C:cytoplasm"/>
    <property type="evidence" value="ECO:0007669"/>
    <property type="project" value="UniProtKB-SubCell"/>
</dbReference>
<name>A0A1B0EXU4_LUTLO</name>
<protein>
    <recommendedName>
        <fullName evidence="8">Importin N-terminal domain-containing protein</fullName>
    </recommendedName>
</protein>
<dbReference type="Gene3D" id="1.25.10.10">
    <property type="entry name" value="Leucine-rich Repeat Variant"/>
    <property type="match status" value="2"/>
</dbReference>
<comment type="subcellular location">
    <subcellularLocation>
        <location evidence="2">Cytoplasm</location>
    </subcellularLocation>
    <subcellularLocation>
        <location evidence="1">Nucleus</location>
    </subcellularLocation>
</comment>
<evidence type="ECO:0000256" key="3">
    <source>
        <dbReference type="ARBA" id="ARBA00022448"/>
    </source>
</evidence>
<dbReference type="Proteomes" id="UP000092461">
    <property type="component" value="Unassembled WGS sequence"/>
</dbReference>
<dbReference type="EMBL" id="AJWK01014151">
    <property type="status" value="NOT_ANNOTATED_CDS"/>
    <property type="molecule type" value="Genomic_DNA"/>
</dbReference>
<dbReference type="Pfam" id="PF25780">
    <property type="entry name" value="TPR_IPO5"/>
    <property type="match status" value="1"/>
</dbReference>
<dbReference type="GO" id="GO:0006606">
    <property type="term" value="P:protein import into nucleus"/>
    <property type="evidence" value="ECO:0007669"/>
    <property type="project" value="InterPro"/>
</dbReference>
<proteinExistence type="predicted"/>
<dbReference type="PROSITE" id="PS50166">
    <property type="entry name" value="IMPORTIN_B_NT"/>
    <property type="match status" value="1"/>
</dbReference>
<dbReference type="GO" id="GO:0031267">
    <property type="term" value="F:small GTPase binding"/>
    <property type="evidence" value="ECO:0007669"/>
    <property type="project" value="InterPro"/>
</dbReference>
<dbReference type="AlphaFoldDB" id="A0A1B0EXU4"/>
<keyword evidence="5" id="KW-0677">Repeat</keyword>
<evidence type="ECO:0000313" key="10">
    <source>
        <dbReference type="Proteomes" id="UP000092461"/>
    </source>
</evidence>
<evidence type="ECO:0000256" key="5">
    <source>
        <dbReference type="ARBA" id="ARBA00022737"/>
    </source>
</evidence>
<evidence type="ECO:0000256" key="4">
    <source>
        <dbReference type="ARBA" id="ARBA00022490"/>
    </source>
</evidence>
<dbReference type="SMART" id="SM00913">
    <property type="entry name" value="IBN_N"/>
    <property type="match status" value="1"/>
</dbReference>
<keyword evidence="3" id="KW-0813">Transport</keyword>
<keyword evidence="6" id="KW-0653">Protein transport</keyword>
<dbReference type="InterPro" id="IPR040122">
    <property type="entry name" value="Importin_beta"/>
</dbReference>
<evidence type="ECO:0000259" key="8">
    <source>
        <dbReference type="PROSITE" id="PS50166"/>
    </source>
</evidence>
<evidence type="ECO:0000256" key="7">
    <source>
        <dbReference type="ARBA" id="ARBA00023242"/>
    </source>
</evidence>
<dbReference type="InterPro" id="IPR016024">
    <property type="entry name" value="ARM-type_fold"/>
</dbReference>
<keyword evidence="10" id="KW-1185">Reference proteome</keyword>
<dbReference type="EMBL" id="AJWK01014150">
    <property type="status" value="NOT_ANNOTATED_CDS"/>
    <property type="molecule type" value="Genomic_DNA"/>
</dbReference>
<dbReference type="Pfam" id="PF03810">
    <property type="entry name" value="IBN_N"/>
    <property type="match status" value="1"/>
</dbReference>
<feature type="domain" description="Importin N-terminal" evidence="8">
    <location>
        <begin position="19"/>
        <end position="87"/>
    </location>
</feature>
<dbReference type="InterPro" id="IPR057672">
    <property type="entry name" value="TPR_IPO4/5"/>
</dbReference>
<keyword evidence="7" id="KW-0539">Nucleus</keyword>
<evidence type="ECO:0000313" key="9">
    <source>
        <dbReference type="EnsemblMetazoa" id="LLOJ004537-PA"/>
    </source>
</evidence>
<dbReference type="EnsemblMetazoa" id="LLOJ004537-RA">
    <property type="protein sequence ID" value="LLOJ004537-PA"/>
    <property type="gene ID" value="LLOJ004537"/>
</dbReference>